<accession>A0A1M6WV20</accession>
<feature type="non-terminal residue" evidence="1">
    <location>
        <position position="156"/>
    </location>
</feature>
<organism evidence="1 2">
    <name type="scientific">Nocardiopsis flavescens</name>
    <dbReference type="NCBI Taxonomy" id="758803"/>
    <lineage>
        <taxon>Bacteria</taxon>
        <taxon>Bacillati</taxon>
        <taxon>Actinomycetota</taxon>
        <taxon>Actinomycetes</taxon>
        <taxon>Streptosporangiales</taxon>
        <taxon>Nocardiopsidaceae</taxon>
        <taxon>Nocardiopsis</taxon>
    </lineage>
</organism>
<dbReference type="RefSeq" id="WP_143173551.1">
    <property type="nucleotide sequence ID" value="NZ_FQZK01000052.1"/>
</dbReference>
<protein>
    <submittedName>
        <fullName evidence="1">Uncharacterized protein</fullName>
    </submittedName>
</protein>
<proteinExistence type="predicted"/>
<name>A0A1M6WV20_9ACTN</name>
<dbReference type="OrthoDB" id="3654490at2"/>
<gene>
    <name evidence="1" type="ORF">SAMN05421803_1521</name>
</gene>
<sequence length="156" mass="15905">MGFFARFRAAWRAAAAPDQPSTGADNTVNDVADQATSVQARDIDALTVDRSADYHGTVHQGGTTITGNTGPVHIGDGDQYTDSTVIRQNEGIVNLGGTNTYHGPTVVGGGSVTNVNNGGRVGVQLGNVSGGTFTVGFNTGHVTQTDTVNGGMHFGG</sequence>
<dbReference type="Proteomes" id="UP000184452">
    <property type="component" value="Unassembled WGS sequence"/>
</dbReference>
<reference evidence="1 2" key="1">
    <citation type="submission" date="2016-11" db="EMBL/GenBank/DDBJ databases">
        <authorList>
            <person name="Jaros S."/>
            <person name="Januszkiewicz K."/>
            <person name="Wedrychowicz H."/>
        </authorList>
    </citation>
    <scope>NUCLEOTIDE SEQUENCE [LARGE SCALE GENOMIC DNA]</scope>
    <source>
        <strain evidence="1 2">CGMCC 4.5723</strain>
    </source>
</reference>
<evidence type="ECO:0000313" key="1">
    <source>
        <dbReference type="EMBL" id="SHK97612.1"/>
    </source>
</evidence>
<dbReference type="AlphaFoldDB" id="A0A1M6WV20"/>
<keyword evidence="2" id="KW-1185">Reference proteome</keyword>
<evidence type="ECO:0000313" key="2">
    <source>
        <dbReference type="Proteomes" id="UP000184452"/>
    </source>
</evidence>
<dbReference type="EMBL" id="FQZK01000052">
    <property type="protein sequence ID" value="SHK97612.1"/>
    <property type="molecule type" value="Genomic_DNA"/>
</dbReference>